<accession>A0A4R0Z2H9</accession>
<evidence type="ECO:0000259" key="1">
    <source>
        <dbReference type="SMART" id="SM00849"/>
    </source>
</evidence>
<evidence type="ECO:0000313" key="3">
    <source>
        <dbReference type="Proteomes" id="UP000291822"/>
    </source>
</evidence>
<comment type="caution">
    <text evidence="2">The sequence shown here is derived from an EMBL/GenBank/DDBJ whole genome shotgun (WGS) entry which is preliminary data.</text>
</comment>
<keyword evidence="3" id="KW-1185">Reference proteome</keyword>
<protein>
    <submittedName>
        <fullName evidence="2">Subclass B3 metallo-beta-lactamase</fullName>
    </submittedName>
</protein>
<dbReference type="PANTHER" id="PTHR42951">
    <property type="entry name" value="METALLO-BETA-LACTAMASE DOMAIN-CONTAINING"/>
    <property type="match status" value="1"/>
</dbReference>
<dbReference type="AlphaFoldDB" id="A0A4R0Z2H9"/>
<dbReference type="SUPFAM" id="SSF56281">
    <property type="entry name" value="Metallo-hydrolase/oxidoreductase"/>
    <property type="match status" value="1"/>
</dbReference>
<sequence>MTIAMVSVCAASIATAQDASWKQPHKPFRVYGNTWYVGSEGLSAILITSPKGHILIDGTLPENAEMVKANIQAAGFRLTDIKVILNSHAHGDHAGALAALADASGARVIASPAGAAALMLGGNDPDDPQHGEAPLFPPVKHVESLKPGSVVRVGDLAVKEHAMPGHTPGSSTWTWTSCEQDRCLNMVYADSVTYISADGFHFTDDKAHPHRVEDIRKGLAELAAMPCDVLMTPHPDASDLLGRVAAHDQGKHPDQLFDTKACRKLAKAGEDKLATRLDEERKGQK</sequence>
<organism evidence="2 3">
    <name type="scientific">Dyella soli</name>
    <dbReference type="NCBI Taxonomy" id="522319"/>
    <lineage>
        <taxon>Bacteria</taxon>
        <taxon>Pseudomonadati</taxon>
        <taxon>Pseudomonadota</taxon>
        <taxon>Gammaproteobacteria</taxon>
        <taxon>Lysobacterales</taxon>
        <taxon>Rhodanobacteraceae</taxon>
        <taxon>Dyella</taxon>
    </lineage>
</organism>
<dbReference type="Pfam" id="PF00753">
    <property type="entry name" value="Lactamase_B"/>
    <property type="match status" value="1"/>
</dbReference>
<dbReference type="NCBIfam" id="NF012229">
    <property type="entry name" value="bla_class_B_core"/>
    <property type="match status" value="1"/>
</dbReference>
<dbReference type="PANTHER" id="PTHR42951:SF17">
    <property type="entry name" value="METALLO-BETA-LACTAMASE DOMAIN-CONTAINING PROTEIN"/>
    <property type="match status" value="1"/>
</dbReference>
<dbReference type="InterPro" id="IPR050855">
    <property type="entry name" value="NDM-1-like"/>
</dbReference>
<reference evidence="2 3" key="1">
    <citation type="submission" date="2019-02" db="EMBL/GenBank/DDBJ databases">
        <title>Dyella amyloliquefaciens sp. nov., isolated from forest soil.</title>
        <authorList>
            <person name="Gao Z.-H."/>
            <person name="Qiu L.-H."/>
        </authorList>
    </citation>
    <scope>NUCLEOTIDE SEQUENCE [LARGE SCALE GENOMIC DNA]</scope>
    <source>
        <strain evidence="2 3">KACC 12747</strain>
    </source>
</reference>
<gene>
    <name evidence="2" type="primary">bla</name>
    <name evidence="2" type="ORF">EZM97_07300</name>
</gene>
<dbReference type="SMART" id="SM00849">
    <property type="entry name" value="Lactamase_B"/>
    <property type="match status" value="1"/>
</dbReference>
<feature type="domain" description="Metallo-beta-lactamase" evidence="1">
    <location>
        <begin position="41"/>
        <end position="234"/>
    </location>
</feature>
<dbReference type="InterPro" id="IPR001279">
    <property type="entry name" value="Metallo-B-lactamas"/>
</dbReference>
<dbReference type="NCBIfam" id="NF033105">
    <property type="entry name" value="bla_subclass_B3"/>
    <property type="match status" value="1"/>
</dbReference>
<dbReference type="Gene3D" id="3.60.15.10">
    <property type="entry name" value="Ribonuclease Z/Hydroxyacylglutathione hydrolase-like"/>
    <property type="match status" value="1"/>
</dbReference>
<proteinExistence type="predicted"/>
<dbReference type="EMBL" id="SJTG01000001">
    <property type="protein sequence ID" value="TCI13854.1"/>
    <property type="molecule type" value="Genomic_DNA"/>
</dbReference>
<evidence type="ECO:0000313" key="2">
    <source>
        <dbReference type="EMBL" id="TCI13854.1"/>
    </source>
</evidence>
<dbReference type="Proteomes" id="UP000291822">
    <property type="component" value="Unassembled WGS sequence"/>
</dbReference>
<name>A0A4R0Z2H9_9GAMM</name>
<dbReference type="InterPro" id="IPR036866">
    <property type="entry name" value="RibonucZ/Hydroxyglut_hydro"/>
</dbReference>